<proteinExistence type="predicted"/>
<dbReference type="Pfam" id="PF07687">
    <property type="entry name" value="M20_dimer"/>
    <property type="match status" value="1"/>
</dbReference>
<dbReference type="PANTHER" id="PTHR11014:SF63">
    <property type="entry name" value="METALLOPEPTIDASE, PUTATIVE (AFU_ORTHOLOGUE AFUA_6G09600)-RELATED"/>
    <property type="match status" value="1"/>
</dbReference>
<organism evidence="3 4">
    <name type="scientific">Labrys neptuniae</name>
    <dbReference type="NCBI Taxonomy" id="376174"/>
    <lineage>
        <taxon>Bacteria</taxon>
        <taxon>Pseudomonadati</taxon>
        <taxon>Pseudomonadota</taxon>
        <taxon>Alphaproteobacteria</taxon>
        <taxon>Hyphomicrobiales</taxon>
        <taxon>Xanthobacteraceae</taxon>
        <taxon>Labrys</taxon>
    </lineage>
</organism>
<feature type="domain" description="Peptidase M20 dimerisation" evidence="2">
    <location>
        <begin position="196"/>
        <end position="289"/>
    </location>
</feature>
<dbReference type="PIRSF" id="PIRSF005962">
    <property type="entry name" value="Pept_M20D_amidohydro"/>
    <property type="match status" value="1"/>
</dbReference>
<dbReference type="RefSeq" id="WP_367623484.1">
    <property type="nucleotide sequence ID" value="NZ_JBFNQD010000002.1"/>
</dbReference>
<dbReference type="Gene3D" id="3.40.630.10">
    <property type="entry name" value="Zn peptidases"/>
    <property type="match status" value="1"/>
</dbReference>
<gene>
    <name evidence="3" type="ORF">ABXS05_07790</name>
</gene>
<dbReference type="Pfam" id="PF01546">
    <property type="entry name" value="Peptidase_M20"/>
    <property type="match status" value="1"/>
</dbReference>
<name>A0ABV3PIG7_9HYPH</name>
<dbReference type="EMBL" id="JBFNQD010000002">
    <property type="protein sequence ID" value="MEW9305432.1"/>
    <property type="molecule type" value="Genomic_DNA"/>
</dbReference>
<reference evidence="3 4" key="1">
    <citation type="submission" date="2024-07" db="EMBL/GenBank/DDBJ databases">
        <title>Description of Labrys sedimenti sp. nov., isolated from a diclofenac-degrading enrichment culture.</title>
        <authorList>
            <person name="Tancsics A."/>
            <person name="Csepanyi A."/>
        </authorList>
    </citation>
    <scope>NUCLEOTIDE SEQUENCE [LARGE SCALE GENOMIC DNA]</scope>
    <source>
        <strain evidence="3 4">LMG 23578</strain>
    </source>
</reference>
<dbReference type="InterPro" id="IPR011650">
    <property type="entry name" value="Peptidase_M20_dimer"/>
</dbReference>
<dbReference type="SUPFAM" id="SSF53187">
    <property type="entry name" value="Zn-dependent exopeptidases"/>
    <property type="match status" value="1"/>
</dbReference>
<dbReference type="Gene3D" id="3.30.70.360">
    <property type="match status" value="1"/>
</dbReference>
<dbReference type="InterPro" id="IPR002933">
    <property type="entry name" value="Peptidase_M20"/>
</dbReference>
<dbReference type="NCBIfam" id="TIGR01891">
    <property type="entry name" value="amidohydrolases"/>
    <property type="match status" value="1"/>
</dbReference>
<evidence type="ECO:0000256" key="1">
    <source>
        <dbReference type="ARBA" id="ARBA00022801"/>
    </source>
</evidence>
<keyword evidence="4" id="KW-1185">Reference proteome</keyword>
<keyword evidence="1" id="KW-0378">Hydrolase</keyword>
<evidence type="ECO:0000259" key="2">
    <source>
        <dbReference type="Pfam" id="PF07687"/>
    </source>
</evidence>
<dbReference type="InterPro" id="IPR036264">
    <property type="entry name" value="Bact_exopeptidase_dim_dom"/>
</dbReference>
<dbReference type="CDD" id="cd05666">
    <property type="entry name" value="M20_Acy1-like"/>
    <property type="match status" value="1"/>
</dbReference>
<protein>
    <submittedName>
        <fullName evidence="3">M20 aminoacylase family protein</fullName>
    </submittedName>
</protein>
<dbReference type="InterPro" id="IPR017439">
    <property type="entry name" value="Amidohydrolase"/>
</dbReference>
<accession>A0ABV3PIG7</accession>
<evidence type="ECO:0000313" key="4">
    <source>
        <dbReference type="Proteomes" id="UP001555786"/>
    </source>
</evidence>
<sequence length="399" mass="42712">MTAQFPLPSAAGVEIALQGDEFIALRRKLHTEPELAYKEEKTSALVAGYLEGWGYEVARNIGGTGVVGTLRSGEGGRTVGIRADMDALPITEATGLPYASTVPGVMHACGHDGHTSILLAAAKHLAETRGFSGTLRVIFQPAEENGGGARSMIKDGLFERFPVDAVFGLHNWPGVPAGEFGFLTGPAMASVDLAIIRIIGKGGHGAKPQQAIDPVVASASLVLALQTVVSRNVDPLEAVVVTVGSIHGGIAPNVIPDSVELQLTIRTFDDAVRENVRQRIIELAQSHAASFGARAEVHYPRGYPVLVNHADETAFARQVAARHFGEDRIRRGFRPITASEDFAFMLKERPGSYLFIGNGDSADLHNPQYDFNDAILVDAARYWVALVQDYLSDNSEPAK</sequence>
<dbReference type="PANTHER" id="PTHR11014">
    <property type="entry name" value="PEPTIDASE M20 FAMILY MEMBER"/>
    <property type="match status" value="1"/>
</dbReference>
<comment type="caution">
    <text evidence="3">The sequence shown here is derived from an EMBL/GenBank/DDBJ whole genome shotgun (WGS) entry which is preliminary data.</text>
</comment>
<dbReference type="Proteomes" id="UP001555786">
    <property type="component" value="Unassembled WGS sequence"/>
</dbReference>
<evidence type="ECO:0000313" key="3">
    <source>
        <dbReference type="EMBL" id="MEW9305432.1"/>
    </source>
</evidence>
<dbReference type="SUPFAM" id="SSF55031">
    <property type="entry name" value="Bacterial exopeptidase dimerisation domain"/>
    <property type="match status" value="1"/>
</dbReference>